<proteinExistence type="predicted"/>
<dbReference type="OrthoDB" id="7274881at2"/>
<dbReference type="AlphaFoldDB" id="A0A239DUC0"/>
<gene>
    <name evidence="2" type="ORF">SAMN06295912_10537</name>
</gene>
<name>A0A239DUC0_9SPHN</name>
<feature type="domain" description="PRC-barrel" evidence="1">
    <location>
        <begin position="21"/>
        <end position="96"/>
    </location>
</feature>
<reference evidence="3" key="1">
    <citation type="submission" date="2017-06" db="EMBL/GenBank/DDBJ databases">
        <authorList>
            <person name="Varghese N."/>
            <person name="Submissions S."/>
        </authorList>
    </citation>
    <scope>NUCLEOTIDE SEQUENCE [LARGE SCALE GENOMIC DNA]</scope>
    <source>
        <strain evidence="3">LNB2</strain>
    </source>
</reference>
<dbReference type="Pfam" id="PF05239">
    <property type="entry name" value="PRC"/>
    <property type="match status" value="1"/>
</dbReference>
<protein>
    <submittedName>
        <fullName evidence="2">PRC-barrel domain-containing protein</fullName>
    </submittedName>
</protein>
<dbReference type="EMBL" id="FZOS01000005">
    <property type="protein sequence ID" value="SNS35721.1"/>
    <property type="molecule type" value="Genomic_DNA"/>
</dbReference>
<evidence type="ECO:0000259" key="1">
    <source>
        <dbReference type="Pfam" id="PF05239"/>
    </source>
</evidence>
<evidence type="ECO:0000313" key="3">
    <source>
        <dbReference type="Proteomes" id="UP000198281"/>
    </source>
</evidence>
<dbReference type="Gene3D" id="2.30.30.240">
    <property type="entry name" value="PRC-barrel domain"/>
    <property type="match status" value="1"/>
</dbReference>
<dbReference type="InterPro" id="IPR027275">
    <property type="entry name" value="PRC-brl_dom"/>
</dbReference>
<dbReference type="RefSeq" id="WP_089218771.1">
    <property type="nucleotide sequence ID" value="NZ_FZOS01000005.1"/>
</dbReference>
<dbReference type="SUPFAM" id="SSF50346">
    <property type="entry name" value="PRC-barrel domain"/>
    <property type="match status" value="1"/>
</dbReference>
<accession>A0A239DUC0</accession>
<dbReference type="PANTHER" id="PTHR36505">
    <property type="entry name" value="BLR1072 PROTEIN"/>
    <property type="match status" value="1"/>
</dbReference>
<dbReference type="PANTHER" id="PTHR36505:SF1">
    <property type="entry name" value="BLR1072 PROTEIN"/>
    <property type="match status" value="1"/>
</dbReference>
<sequence>MNQTSPNPTAATGDDRSHSLILANRVIGTAVYSKGGEKIGHVDDLSVERVSGQVIYAVMSFGGFLGIGEKFHPLPWSLLDYDPDQGGYVVPLDRAQLEAAPNYDRYELVQLGGPSHLNYGEQIFGYYGPYGSVPYW</sequence>
<evidence type="ECO:0000313" key="2">
    <source>
        <dbReference type="EMBL" id="SNS35721.1"/>
    </source>
</evidence>
<organism evidence="2 3">
    <name type="scientific">Edaphosphingomonas laterariae</name>
    <dbReference type="NCBI Taxonomy" id="861865"/>
    <lineage>
        <taxon>Bacteria</taxon>
        <taxon>Pseudomonadati</taxon>
        <taxon>Pseudomonadota</taxon>
        <taxon>Alphaproteobacteria</taxon>
        <taxon>Sphingomonadales</taxon>
        <taxon>Rhizorhabdaceae</taxon>
        <taxon>Edaphosphingomonas</taxon>
    </lineage>
</organism>
<keyword evidence="3" id="KW-1185">Reference proteome</keyword>
<dbReference type="Proteomes" id="UP000198281">
    <property type="component" value="Unassembled WGS sequence"/>
</dbReference>
<dbReference type="InterPro" id="IPR011033">
    <property type="entry name" value="PRC_barrel-like_sf"/>
</dbReference>